<dbReference type="InterPro" id="IPR010131">
    <property type="entry name" value="MdtP/NodT-like"/>
</dbReference>
<dbReference type="Gene3D" id="1.20.1600.10">
    <property type="entry name" value="Outer membrane efflux proteins (OEP)"/>
    <property type="match status" value="1"/>
</dbReference>
<evidence type="ECO:0000313" key="2">
    <source>
        <dbReference type="EMBL" id="EGF93859.1"/>
    </source>
</evidence>
<comment type="similarity">
    <text evidence="1">Belongs to the outer membrane factor (OMF) (TC 1.B.17) family.</text>
</comment>
<accession>F4QG48</accession>
<dbReference type="RefSeq" id="WP_006270824.1">
    <property type="nucleotide sequence ID" value="NZ_GL883076.1"/>
</dbReference>
<dbReference type="eggNOG" id="COG1538">
    <property type="taxonomic scope" value="Bacteria"/>
</dbReference>
<dbReference type="HOGENOM" id="CLU_012817_14_2_5"/>
<dbReference type="InterPro" id="IPR003423">
    <property type="entry name" value="OMP_efflux"/>
</dbReference>
<dbReference type="Proteomes" id="UP000006512">
    <property type="component" value="Unassembled WGS sequence"/>
</dbReference>
<sequence>MISLNLRGDRALRFAAASSAVAHLFIGVGTSLLAPSPAHADPAPAFQDLLRSAEASPRLREAQATVGQAEGLARQSRAWLNPTVNVEVENFGGKGPYRGNQSAETTASVEQTIELGGKRRARIAAADAGVEVSRARANQVKADFAFDLAQAYTDAEVADVRLQLTRDSLSLAEDDARVADALVKAGKEADLRSVQARSVVEAARADVDEAQAARTAAFARLTGLVDSPVPFTSISVSLLDHADVDEPIPSADPLNSPGYLFAQAERAEIARRVRVEQTRSSPDVTVSMGVRRLAADDTNAFVGGVSVPFPVFDRNRGNISAAQSELAAADERVNIARLDAQADIQSATGRLHAAVTRVKSAQNSERTALEAYRLTRVGYEAGKLPLSEVLSARRTLTDARNQSLKARQDRLNAEAELARLRGVAPFGDQS</sequence>
<organism evidence="2 3">
    <name type="scientific">Asticcacaulis biprosthecium C19</name>
    <dbReference type="NCBI Taxonomy" id="715226"/>
    <lineage>
        <taxon>Bacteria</taxon>
        <taxon>Pseudomonadati</taxon>
        <taxon>Pseudomonadota</taxon>
        <taxon>Alphaproteobacteria</taxon>
        <taxon>Caulobacterales</taxon>
        <taxon>Caulobacteraceae</taxon>
        <taxon>Asticcacaulis</taxon>
    </lineage>
</organism>
<evidence type="ECO:0000256" key="1">
    <source>
        <dbReference type="ARBA" id="ARBA00007613"/>
    </source>
</evidence>
<dbReference type="SUPFAM" id="SSF56954">
    <property type="entry name" value="Outer membrane efflux proteins (OEP)"/>
    <property type="match status" value="1"/>
</dbReference>
<dbReference type="PANTHER" id="PTHR30203">
    <property type="entry name" value="OUTER MEMBRANE CATION EFFLUX PROTEIN"/>
    <property type="match status" value="1"/>
</dbReference>
<dbReference type="Pfam" id="PF02321">
    <property type="entry name" value="OEP"/>
    <property type="match status" value="2"/>
</dbReference>
<evidence type="ECO:0000313" key="3">
    <source>
        <dbReference type="Proteomes" id="UP000006512"/>
    </source>
</evidence>
<dbReference type="STRING" id="715226.ABI_00910"/>
<gene>
    <name evidence="2" type="ORF">ABI_00910</name>
</gene>
<dbReference type="OrthoDB" id="9791261at2"/>
<keyword evidence="3" id="KW-1185">Reference proteome</keyword>
<proteinExistence type="inferred from homology"/>
<reference evidence="3" key="1">
    <citation type="submission" date="2011-03" db="EMBL/GenBank/DDBJ databases">
        <title>Draft genome sequence of Brevundimonas diminuta.</title>
        <authorList>
            <person name="Brown P.J.B."/>
            <person name="Buechlein A."/>
            <person name="Hemmerich C."/>
            <person name="Brun Y.V."/>
        </authorList>
    </citation>
    <scope>NUCLEOTIDE SEQUENCE [LARGE SCALE GENOMIC DNA]</scope>
    <source>
        <strain evidence="3">C19</strain>
    </source>
</reference>
<dbReference type="GO" id="GO:0015562">
    <property type="term" value="F:efflux transmembrane transporter activity"/>
    <property type="evidence" value="ECO:0007669"/>
    <property type="project" value="InterPro"/>
</dbReference>
<protein>
    <submittedName>
        <fullName evidence="2">Nickel-cobalt-cadmium resistance protein nccC</fullName>
    </submittedName>
</protein>
<dbReference type="EMBL" id="GL883076">
    <property type="protein sequence ID" value="EGF93859.1"/>
    <property type="molecule type" value="Genomic_DNA"/>
</dbReference>
<name>F4QG48_9CAUL</name>
<dbReference type="PANTHER" id="PTHR30203:SF24">
    <property type="entry name" value="BLR4935 PROTEIN"/>
    <property type="match status" value="1"/>
</dbReference>
<dbReference type="AlphaFoldDB" id="F4QG48"/>